<dbReference type="InterPro" id="IPR002762">
    <property type="entry name" value="CbiX-like"/>
</dbReference>
<evidence type="ECO:0008006" key="5">
    <source>
        <dbReference type="Google" id="ProtNLM"/>
    </source>
</evidence>
<accession>A0ABP7CFT8</accession>
<dbReference type="Gene3D" id="3.40.50.1400">
    <property type="match status" value="2"/>
</dbReference>
<organism evidence="3 4">
    <name type="scientific">Arthrobacter ginkgonis</name>
    <dbReference type="NCBI Taxonomy" id="1630594"/>
    <lineage>
        <taxon>Bacteria</taxon>
        <taxon>Bacillati</taxon>
        <taxon>Actinomycetota</taxon>
        <taxon>Actinomycetes</taxon>
        <taxon>Micrococcales</taxon>
        <taxon>Micrococcaceae</taxon>
        <taxon>Arthrobacter</taxon>
    </lineage>
</organism>
<evidence type="ECO:0000256" key="2">
    <source>
        <dbReference type="ARBA" id="ARBA00023239"/>
    </source>
</evidence>
<dbReference type="SUPFAM" id="SSF53800">
    <property type="entry name" value="Chelatase"/>
    <property type="match status" value="1"/>
</dbReference>
<sequence length="238" mass="24133">MAVLHVVATAHGTDNPRGRELVNGLRAQVAALLAPGIGDFAQVVVHEAYVDVQEPALESVLAALPAGEAAVVAPLLLSHGFHTGVDIADAVAAREHTLAAAPLGPHPLLIAQLADRLGAAGLEAGDAVVLAAAGTRIEAGQQQAREAAAALAERLGRPVGTAFCSAAQPSVADAVAAARRDHPHARVAVASYLLAPGFFQNRVAQAGADFVTEPLLPGVTIAECVVARLAEVLTHFAT</sequence>
<dbReference type="PANTHER" id="PTHR33542:SF5">
    <property type="entry name" value="FERROCHELATASE CHE1"/>
    <property type="match status" value="1"/>
</dbReference>
<evidence type="ECO:0000313" key="3">
    <source>
        <dbReference type="EMBL" id="GAA3686570.1"/>
    </source>
</evidence>
<keyword evidence="4" id="KW-1185">Reference proteome</keyword>
<comment type="caution">
    <text evidence="3">The sequence shown here is derived from an EMBL/GenBank/DDBJ whole genome shotgun (WGS) entry which is preliminary data.</text>
</comment>
<keyword evidence="1" id="KW-0479">Metal-binding</keyword>
<dbReference type="Proteomes" id="UP001500752">
    <property type="component" value="Unassembled WGS sequence"/>
</dbReference>
<name>A0ABP7CFT8_9MICC</name>
<reference evidence="4" key="1">
    <citation type="journal article" date="2019" name="Int. J. Syst. Evol. Microbiol.">
        <title>The Global Catalogue of Microorganisms (GCM) 10K type strain sequencing project: providing services to taxonomists for standard genome sequencing and annotation.</title>
        <authorList>
            <consortium name="The Broad Institute Genomics Platform"/>
            <consortium name="The Broad Institute Genome Sequencing Center for Infectious Disease"/>
            <person name="Wu L."/>
            <person name="Ma J."/>
        </authorList>
    </citation>
    <scope>NUCLEOTIDE SEQUENCE [LARGE SCALE GENOMIC DNA]</scope>
    <source>
        <strain evidence="4">JCM 30742</strain>
    </source>
</reference>
<dbReference type="InterPro" id="IPR050963">
    <property type="entry name" value="Sirohydro_Cobaltochel/CbiX"/>
</dbReference>
<dbReference type="RefSeq" id="WP_345151155.1">
    <property type="nucleotide sequence ID" value="NZ_BAABEO010000017.1"/>
</dbReference>
<dbReference type="EMBL" id="BAABEO010000017">
    <property type="protein sequence ID" value="GAA3686570.1"/>
    <property type="molecule type" value="Genomic_DNA"/>
</dbReference>
<keyword evidence="2" id="KW-0456">Lyase</keyword>
<evidence type="ECO:0000256" key="1">
    <source>
        <dbReference type="ARBA" id="ARBA00022723"/>
    </source>
</evidence>
<proteinExistence type="predicted"/>
<protein>
    <recommendedName>
        <fullName evidence="5">Sirohydrochlorin ferrochelatase</fullName>
    </recommendedName>
</protein>
<gene>
    <name evidence="3" type="ORF">GCM10023081_24860</name>
</gene>
<dbReference type="PANTHER" id="PTHR33542">
    <property type="entry name" value="SIROHYDROCHLORIN FERROCHELATASE, CHLOROPLASTIC"/>
    <property type="match status" value="1"/>
</dbReference>
<evidence type="ECO:0000313" key="4">
    <source>
        <dbReference type="Proteomes" id="UP001500752"/>
    </source>
</evidence>
<dbReference type="Pfam" id="PF01903">
    <property type="entry name" value="CbiX"/>
    <property type="match status" value="2"/>
</dbReference>